<feature type="domain" description="C2H2-type" evidence="6">
    <location>
        <begin position="74"/>
        <end position="101"/>
    </location>
</feature>
<dbReference type="PROSITE" id="PS50157">
    <property type="entry name" value="ZINC_FINGER_C2H2_2"/>
    <property type="match status" value="2"/>
</dbReference>
<dbReference type="InterPro" id="IPR036236">
    <property type="entry name" value="Znf_C2H2_sf"/>
</dbReference>
<evidence type="ECO:0000313" key="7">
    <source>
        <dbReference type="EMBL" id="KAL3269728.1"/>
    </source>
</evidence>
<evidence type="ECO:0000256" key="3">
    <source>
        <dbReference type="ARBA" id="ARBA00022771"/>
    </source>
</evidence>
<dbReference type="Gene3D" id="3.30.160.60">
    <property type="entry name" value="Classic Zinc Finger"/>
    <property type="match status" value="3"/>
</dbReference>
<comment type="caution">
    <text evidence="7">The sequence shown here is derived from an EMBL/GenBank/DDBJ whole genome shotgun (WGS) entry which is preliminary data.</text>
</comment>
<keyword evidence="2" id="KW-0677">Repeat</keyword>
<dbReference type="Pfam" id="PF00096">
    <property type="entry name" value="zf-C2H2"/>
    <property type="match status" value="2"/>
</dbReference>
<dbReference type="PANTHER" id="PTHR24379">
    <property type="entry name" value="KRAB AND ZINC FINGER DOMAIN-CONTAINING"/>
    <property type="match status" value="1"/>
</dbReference>
<reference evidence="7 8" key="1">
    <citation type="journal article" date="2021" name="BMC Biol.">
        <title>Horizontally acquired antibacterial genes associated with adaptive radiation of ladybird beetles.</title>
        <authorList>
            <person name="Li H.S."/>
            <person name="Tang X.F."/>
            <person name="Huang Y.H."/>
            <person name="Xu Z.Y."/>
            <person name="Chen M.L."/>
            <person name="Du X.Y."/>
            <person name="Qiu B.Y."/>
            <person name="Chen P.T."/>
            <person name="Zhang W."/>
            <person name="Slipinski A."/>
            <person name="Escalona H.E."/>
            <person name="Waterhouse R.M."/>
            <person name="Zwick A."/>
            <person name="Pang H."/>
        </authorList>
    </citation>
    <scope>NUCLEOTIDE SEQUENCE [LARGE SCALE GENOMIC DNA]</scope>
    <source>
        <strain evidence="7">SYSU2018</strain>
    </source>
</reference>
<keyword evidence="1" id="KW-0479">Metal-binding</keyword>
<dbReference type="SUPFAM" id="SSF57667">
    <property type="entry name" value="beta-beta-alpha zinc fingers"/>
    <property type="match status" value="2"/>
</dbReference>
<keyword evidence="4" id="KW-0862">Zinc</keyword>
<proteinExistence type="predicted"/>
<dbReference type="Proteomes" id="UP001516400">
    <property type="component" value="Unassembled WGS sequence"/>
</dbReference>
<evidence type="ECO:0000256" key="1">
    <source>
        <dbReference type="ARBA" id="ARBA00022723"/>
    </source>
</evidence>
<evidence type="ECO:0000259" key="6">
    <source>
        <dbReference type="PROSITE" id="PS50157"/>
    </source>
</evidence>
<dbReference type="SMART" id="SM00355">
    <property type="entry name" value="ZnF_C2H2"/>
    <property type="match status" value="5"/>
</dbReference>
<protein>
    <recommendedName>
        <fullName evidence="6">C2H2-type domain-containing protein</fullName>
    </recommendedName>
</protein>
<dbReference type="AlphaFoldDB" id="A0ABD2MTL0"/>
<dbReference type="GO" id="GO:0008270">
    <property type="term" value="F:zinc ion binding"/>
    <property type="evidence" value="ECO:0007669"/>
    <property type="project" value="UniProtKB-KW"/>
</dbReference>
<gene>
    <name evidence="7" type="ORF">HHI36_008788</name>
</gene>
<keyword evidence="3 5" id="KW-0863">Zinc-finger</keyword>
<organism evidence="7 8">
    <name type="scientific">Cryptolaemus montrouzieri</name>
    <dbReference type="NCBI Taxonomy" id="559131"/>
    <lineage>
        <taxon>Eukaryota</taxon>
        <taxon>Metazoa</taxon>
        <taxon>Ecdysozoa</taxon>
        <taxon>Arthropoda</taxon>
        <taxon>Hexapoda</taxon>
        <taxon>Insecta</taxon>
        <taxon>Pterygota</taxon>
        <taxon>Neoptera</taxon>
        <taxon>Endopterygota</taxon>
        <taxon>Coleoptera</taxon>
        <taxon>Polyphaga</taxon>
        <taxon>Cucujiformia</taxon>
        <taxon>Coccinelloidea</taxon>
        <taxon>Coccinellidae</taxon>
        <taxon>Scymninae</taxon>
        <taxon>Scymnini</taxon>
        <taxon>Cryptolaemus</taxon>
    </lineage>
</organism>
<name>A0ABD2MTL0_9CUCU</name>
<keyword evidence="8" id="KW-1185">Reference proteome</keyword>
<dbReference type="InterPro" id="IPR013087">
    <property type="entry name" value="Znf_C2H2_type"/>
</dbReference>
<evidence type="ECO:0000256" key="5">
    <source>
        <dbReference type="PROSITE-ProRule" id="PRU00042"/>
    </source>
</evidence>
<feature type="domain" description="C2H2-type" evidence="6">
    <location>
        <begin position="46"/>
        <end position="73"/>
    </location>
</feature>
<accession>A0ABD2MTL0</accession>
<sequence length="280" mass="32204">RFVLQQHMKIHTGKLYKCIESGCIFAGRSFGELKIHYQTHFDEKNFQCKKCDYRGKTKQQLARHSTIHEGTKKFKCPSCPFTARTSYHLKRHSRLHTGCKPYSCPHCNYKCNSLENLRKHILSTNKHPGKSIYECKFCMEKPFRTNLFMEFKAHLLTLHSEEMDREGKASNGVYEAGKDKFFSIGNRNRPIAVSDSSNAEPTEEVITVQIPEVAQISLDSTSSQVHGDDVLPMISLIVSKQEEPETENWSLIGCYDVEESGELVPFTKDVNEDVLFEEHF</sequence>
<evidence type="ECO:0000313" key="8">
    <source>
        <dbReference type="Proteomes" id="UP001516400"/>
    </source>
</evidence>
<dbReference type="PANTHER" id="PTHR24379:SF121">
    <property type="entry name" value="C2H2-TYPE DOMAIN-CONTAINING PROTEIN"/>
    <property type="match status" value="1"/>
</dbReference>
<dbReference type="EMBL" id="JABFTP020000021">
    <property type="protein sequence ID" value="KAL3269728.1"/>
    <property type="molecule type" value="Genomic_DNA"/>
</dbReference>
<evidence type="ECO:0000256" key="4">
    <source>
        <dbReference type="ARBA" id="ARBA00022833"/>
    </source>
</evidence>
<evidence type="ECO:0000256" key="2">
    <source>
        <dbReference type="ARBA" id="ARBA00022737"/>
    </source>
</evidence>
<feature type="non-terminal residue" evidence="7">
    <location>
        <position position="1"/>
    </location>
</feature>